<evidence type="ECO:0000256" key="5">
    <source>
        <dbReference type="ARBA" id="ARBA00022932"/>
    </source>
</evidence>
<evidence type="ECO:0000259" key="8">
    <source>
        <dbReference type="Pfam" id="PF21694"/>
    </source>
</evidence>
<accession>A0A0G7ZL21</accession>
<comment type="catalytic activity">
    <reaction evidence="7">
        <text>DNA(n) + a 2'-deoxyribonucleoside 5'-triphosphate = DNA(n+1) + diphosphate</text>
        <dbReference type="Rhea" id="RHEA:22508"/>
        <dbReference type="Rhea" id="RHEA-COMP:17339"/>
        <dbReference type="Rhea" id="RHEA-COMP:17340"/>
        <dbReference type="ChEBI" id="CHEBI:33019"/>
        <dbReference type="ChEBI" id="CHEBI:61560"/>
        <dbReference type="ChEBI" id="CHEBI:173112"/>
        <dbReference type="EC" id="2.7.7.7"/>
    </reaction>
</comment>
<name>A0A0G7ZL21_9MOLU</name>
<keyword evidence="10" id="KW-1185">Reference proteome</keyword>
<evidence type="ECO:0000256" key="3">
    <source>
        <dbReference type="ARBA" id="ARBA00022695"/>
    </source>
</evidence>
<dbReference type="PANTHER" id="PTHR34388">
    <property type="entry name" value="DNA POLYMERASE III SUBUNIT DELTA"/>
    <property type="match status" value="1"/>
</dbReference>
<evidence type="ECO:0000256" key="7">
    <source>
        <dbReference type="ARBA" id="ARBA00049244"/>
    </source>
</evidence>
<sequence length="316" mass="37956">MKYIIQSESFFIKKEEVEKIIKFINIKKEQIFIFDYAENQFLESLNQYLSTSIFGEKKLVILNNCLFLEKKILDKNLIKKLEIIINTNIENYLIFKNNNFSKNNKLLNEAIKSKKIELITKEKPSRFEITNFLKNEIKKNNFFLDSYTIKKILRYTKYDYDILKNELEKFFLSKKELNQKNIDQIIYDYVGENIFQLYDALLEKNTFNLNNILNSLRIKNISPIFIIEYLIKELQYLLLIKNYNNLNLKEKTSFLELKLNSYRLKKMYDNANIYNYEYIENIIIKLIKALILFKSNSSSSTYQLFISKIVLISSQL</sequence>
<dbReference type="InterPro" id="IPR048466">
    <property type="entry name" value="DNA_pol3_delta-like_C"/>
</dbReference>
<dbReference type="InterPro" id="IPR005790">
    <property type="entry name" value="DNA_polIII_delta"/>
</dbReference>
<evidence type="ECO:0000256" key="6">
    <source>
        <dbReference type="ARBA" id="ARBA00034754"/>
    </source>
</evidence>
<dbReference type="GO" id="GO:0006261">
    <property type="term" value="P:DNA-templated DNA replication"/>
    <property type="evidence" value="ECO:0007669"/>
    <property type="project" value="TreeGrafter"/>
</dbReference>
<evidence type="ECO:0000313" key="9">
    <source>
        <dbReference type="EMBL" id="CRX36847.1"/>
    </source>
</evidence>
<reference evidence="10" key="1">
    <citation type="submission" date="2015-05" db="EMBL/GenBank/DDBJ databases">
        <authorList>
            <person name="Collingro A."/>
        </authorList>
    </citation>
    <scope>NUCLEOTIDE SEQUENCE [LARGE SCALE GENOMIC DNA]</scope>
    <source>
        <strain evidence="10">Ps</strain>
    </source>
</reference>
<keyword evidence="5" id="KW-0239">DNA-directed DNA polymerase</keyword>
<dbReference type="EMBL" id="CWGI01000001">
    <property type="protein sequence ID" value="CRX36847.1"/>
    <property type="molecule type" value="Genomic_DNA"/>
</dbReference>
<keyword evidence="2" id="KW-0808">Transferase</keyword>
<evidence type="ECO:0000256" key="1">
    <source>
        <dbReference type="ARBA" id="ARBA00012417"/>
    </source>
</evidence>
<dbReference type="GO" id="GO:0003677">
    <property type="term" value="F:DNA binding"/>
    <property type="evidence" value="ECO:0007669"/>
    <property type="project" value="InterPro"/>
</dbReference>
<dbReference type="Proteomes" id="UP000242141">
    <property type="component" value="Unassembled WGS sequence"/>
</dbReference>
<dbReference type="AlphaFoldDB" id="A0A0G7ZL21"/>
<keyword evidence="3" id="KW-0548">Nucleotidyltransferase</keyword>
<dbReference type="NCBIfam" id="TIGR01128">
    <property type="entry name" value="holA"/>
    <property type="match status" value="1"/>
</dbReference>
<evidence type="ECO:0000256" key="4">
    <source>
        <dbReference type="ARBA" id="ARBA00022705"/>
    </source>
</evidence>
<comment type="similarity">
    <text evidence="6">Belongs to the DNA polymerase HolA subunit family.</text>
</comment>
<proteinExistence type="inferred from homology"/>
<dbReference type="GO" id="GO:0003887">
    <property type="term" value="F:DNA-directed DNA polymerase activity"/>
    <property type="evidence" value="ECO:0007669"/>
    <property type="project" value="UniProtKB-KW"/>
</dbReference>
<dbReference type="EC" id="2.7.7.7" evidence="1"/>
<evidence type="ECO:0000256" key="2">
    <source>
        <dbReference type="ARBA" id="ARBA00022679"/>
    </source>
</evidence>
<keyword evidence="4" id="KW-0235">DNA replication</keyword>
<dbReference type="GO" id="GO:0009360">
    <property type="term" value="C:DNA polymerase III complex"/>
    <property type="evidence" value="ECO:0007669"/>
    <property type="project" value="TreeGrafter"/>
</dbReference>
<evidence type="ECO:0000313" key="10">
    <source>
        <dbReference type="Proteomes" id="UP000242141"/>
    </source>
</evidence>
<dbReference type="SUPFAM" id="SSF48019">
    <property type="entry name" value="post-AAA+ oligomerization domain-like"/>
    <property type="match status" value="1"/>
</dbReference>
<dbReference type="PANTHER" id="PTHR34388:SF1">
    <property type="entry name" value="DNA POLYMERASE III SUBUNIT DELTA"/>
    <property type="match status" value="1"/>
</dbReference>
<gene>
    <name evidence="9" type="ORF">HEPPS_00460</name>
</gene>
<dbReference type="InterPro" id="IPR008921">
    <property type="entry name" value="DNA_pol3_clamp-load_cplx_C"/>
</dbReference>
<dbReference type="Gene3D" id="1.20.272.10">
    <property type="match status" value="1"/>
</dbReference>
<protein>
    <recommendedName>
        <fullName evidence="1">DNA-directed DNA polymerase</fullName>
        <ecNumber evidence="1">2.7.7.7</ecNumber>
    </recommendedName>
</protein>
<dbReference type="Pfam" id="PF21694">
    <property type="entry name" value="DNA_pol3_delta_C"/>
    <property type="match status" value="1"/>
</dbReference>
<feature type="domain" description="DNA polymerase III delta subunit-like C-terminal" evidence="8">
    <location>
        <begin position="192"/>
        <end position="300"/>
    </location>
</feature>
<organism evidence="9 10">
    <name type="scientific">Candidatus Hepatoplasma crinochetorum</name>
    <dbReference type="NCBI Taxonomy" id="295596"/>
    <lineage>
        <taxon>Bacteria</taxon>
        <taxon>Bacillati</taxon>
        <taxon>Mycoplasmatota</taxon>
        <taxon>Mollicutes</taxon>
        <taxon>Candidatus Hepatoplasmataceae</taxon>
        <taxon>Candidatus Hepatoplasma</taxon>
    </lineage>
</organism>